<accession>A0AAF0J130</accession>
<dbReference type="SUPFAM" id="SSF54637">
    <property type="entry name" value="Thioesterase/thiol ester dehydrase-isomerase"/>
    <property type="match status" value="1"/>
</dbReference>
<dbReference type="Pfam" id="PF03061">
    <property type="entry name" value="4HBT"/>
    <property type="match status" value="1"/>
</dbReference>
<evidence type="ECO:0000313" key="5">
    <source>
        <dbReference type="Proteomes" id="UP001213623"/>
    </source>
</evidence>
<evidence type="ECO:0000256" key="2">
    <source>
        <dbReference type="ARBA" id="ARBA00022801"/>
    </source>
</evidence>
<evidence type="ECO:0000259" key="3">
    <source>
        <dbReference type="Pfam" id="PF03061"/>
    </source>
</evidence>
<protein>
    <recommendedName>
        <fullName evidence="3">Thioesterase domain-containing protein</fullName>
    </recommendedName>
</protein>
<dbReference type="PANTHER" id="PTHR21660">
    <property type="entry name" value="THIOESTERASE SUPERFAMILY MEMBER-RELATED"/>
    <property type="match status" value="1"/>
</dbReference>
<name>A0AAF0J130_9BASI</name>
<feature type="domain" description="Thioesterase" evidence="3">
    <location>
        <begin position="85"/>
        <end position="167"/>
    </location>
</feature>
<dbReference type="AlphaFoldDB" id="A0AAF0J130"/>
<dbReference type="PANTHER" id="PTHR21660:SF1">
    <property type="entry name" value="ACYL-COENZYME A THIOESTERASE 13"/>
    <property type="match status" value="1"/>
</dbReference>
<dbReference type="EMBL" id="CP119892">
    <property type="protein sequence ID" value="WFD25626.1"/>
    <property type="molecule type" value="Genomic_DNA"/>
</dbReference>
<dbReference type="InterPro" id="IPR039298">
    <property type="entry name" value="ACOT13"/>
</dbReference>
<comment type="similarity">
    <text evidence="1">Belongs to the thioesterase PaaI family.</text>
</comment>
<dbReference type="Proteomes" id="UP001213623">
    <property type="component" value="Chromosome 1"/>
</dbReference>
<gene>
    <name evidence="4" type="ORF">MNAN1_000589</name>
</gene>
<organism evidence="4 5">
    <name type="scientific">Malassezia nana</name>
    <dbReference type="NCBI Taxonomy" id="180528"/>
    <lineage>
        <taxon>Eukaryota</taxon>
        <taxon>Fungi</taxon>
        <taxon>Dikarya</taxon>
        <taxon>Basidiomycota</taxon>
        <taxon>Ustilaginomycotina</taxon>
        <taxon>Malasseziomycetes</taxon>
        <taxon>Malasseziales</taxon>
        <taxon>Malasseziaceae</taxon>
        <taxon>Malassezia</taxon>
    </lineage>
</organism>
<dbReference type="CDD" id="cd03443">
    <property type="entry name" value="PaaI_thioesterase"/>
    <property type="match status" value="1"/>
</dbReference>
<reference evidence="4" key="1">
    <citation type="submission" date="2023-03" db="EMBL/GenBank/DDBJ databases">
        <title>Mating type loci evolution in Malassezia.</title>
        <authorList>
            <person name="Coelho M.A."/>
        </authorList>
    </citation>
    <scope>NUCLEOTIDE SEQUENCE</scope>
    <source>
        <strain evidence="4">CBS 9557</strain>
    </source>
</reference>
<dbReference type="GO" id="GO:0047617">
    <property type="term" value="F:fatty acyl-CoA hydrolase activity"/>
    <property type="evidence" value="ECO:0007669"/>
    <property type="project" value="InterPro"/>
</dbReference>
<keyword evidence="5" id="KW-1185">Reference proteome</keyword>
<evidence type="ECO:0000313" key="4">
    <source>
        <dbReference type="EMBL" id="WFD25626.1"/>
    </source>
</evidence>
<dbReference type="Gene3D" id="3.10.129.10">
    <property type="entry name" value="Hotdog Thioesterase"/>
    <property type="match status" value="1"/>
</dbReference>
<sequence length="191" mass="21101">MSDTRLQTVEAAVQHAEAVISVITNDPNRWNTQTMAGSQYFLSHAERDGIVWGQDARAATEQPVRARQGMMRFRLEVQPHMANPFGTMHGGCMASIIDLLSSFLLPLFSPGEQGTSWFSTGVSQSLTVHYLAPTIVGTWIEVESRMLSLSRNLALVQTDVYQLDGRDGQRVRHTATSTHTKVDVATGRSKL</sequence>
<dbReference type="InterPro" id="IPR006683">
    <property type="entry name" value="Thioestr_dom"/>
</dbReference>
<dbReference type="InterPro" id="IPR029069">
    <property type="entry name" value="HotDog_dom_sf"/>
</dbReference>
<keyword evidence="2" id="KW-0378">Hydrolase</keyword>
<evidence type="ECO:0000256" key="1">
    <source>
        <dbReference type="ARBA" id="ARBA00008324"/>
    </source>
</evidence>
<proteinExistence type="inferred from homology"/>